<sequence length="89" mass="10368">MFYEKSTQKRFHHLPRLRLEDTVYGIAQIINASSSSFLTAHYKIERESSFSSSLPTQRERKRGREGEESVDLIACGCFDLLFQCNRFSD</sequence>
<dbReference type="EMBL" id="BSYO01000001">
    <property type="protein sequence ID" value="GMG98763.1"/>
    <property type="molecule type" value="Genomic_DNA"/>
</dbReference>
<dbReference type="AlphaFoldDB" id="A0AAD3P6Q4"/>
<dbReference type="Proteomes" id="UP001279734">
    <property type="component" value="Unassembled WGS sequence"/>
</dbReference>
<reference evidence="2" key="1">
    <citation type="submission" date="2023-05" db="EMBL/GenBank/DDBJ databases">
        <title>Nepenthes gracilis genome sequencing.</title>
        <authorList>
            <person name="Fukushima K."/>
        </authorList>
    </citation>
    <scope>NUCLEOTIDE SEQUENCE</scope>
    <source>
        <strain evidence="2">SING2019-196</strain>
    </source>
</reference>
<evidence type="ECO:0000313" key="3">
    <source>
        <dbReference type="Proteomes" id="UP001279734"/>
    </source>
</evidence>
<keyword evidence="3" id="KW-1185">Reference proteome</keyword>
<comment type="caution">
    <text evidence="2">The sequence shown here is derived from an EMBL/GenBank/DDBJ whole genome shotgun (WGS) entry which is preliminary data.</text>
</comment>
<accession>A0AAD3P6Q4</accession>
<protein>
    <submittedName>
        <fullName evidence="2">Uncharacterized protein</fullName>
    </submittedName>
</protein>
<organism evidence="2 3">
    <name type="scientific">Nepenthes gracilis</name>
    <name type="common">Slender pitcher plant</name>
    <dbReference type="NCBI Taxonomy" id="150966"/>
    <lineage>
        <taxon>Eukaryota</taxon>
        <taxon>Viridiplantae</taxon>
        <taxon>Streptophyta</taxon>
        <taxon>Embryophyta</taxon>
        <taxon>Tracheophyta</taxon>
        <taxon>Spermatophyta</taxon>
        <taxon>Magnoliopsida</taxon>
        <taxon>eudicotyledons</taxon>
        <taxon>Gunneridae</taxon>
        <taxon>Pentapetalae</taxon>
        <taxon>Caryophyllales</taxon>
        <taxon>Nepenthaceae</taxon>
        <taxon>Nepenthes</taxon>
    </lineage>
</organism>
<evidence type="ECO:0000256" key="1">
    <source>
        <dbReference type="SAM" id="MobiDB-lite"/>
    </source>
</evidence>
<proteinExistence type="predicted"/>
<feature type="region of interest" description="Disordered" evidence="1">
    <location>
        <begin position="47"/>
        <end position="68"/>
    </location>
</feature>
<evidence type="ECO:0000313" key="2">
    <source>
        <dbReference type="EMBL" id="GMG98763.1"/>
    </source>
</evidence>
<gene>
    <name evidence="2" type="ORF">Nepgr_000603</name>
</gene>
<name>A0AAD3P6Q4_NEPGR</name>